<dbReference type="SUPFAM" id="SSF51735">
    <property type="entry name" value="NAD(P)-binding Rossmann-fold domains"/>
    <property type="match status" value="1"/>
</dbReference>
<dbReference type="Proteomes" id="UP001274830">
    <property type="component" value="Unassembled WGS sequence"/>
</dbReference>
<protein>
    <recommendedName>
        <fullName evidence="1">NAD-dependent epimerase/dehydratase domain-containing protein</fullName>
    </recommendedName>
</protein>
<dbReference type="InterPro" id="IPR001509">
    <property type="entry name" value="Epimerase_deHydtase"/>
</dbReference>
<feature type="domain" description="NAD-dependent epimerase/dehydratase" evidence="1">
    <location>
        <begin position="11"/>
        <end position="231"/>
    </location>
</feature>
<keyword evidence="3" id="KW-1185">Reference proteome</keyword>
<evidence type="ECO:0000259" key="1">
    <source>
        <dbReference type="Pfam" id="PF01370"/>
    </source>
</evidence>
<accession>A0AAE0WWG0</accession>
<name>A0AAE0WWG0_9PEZI</name>
<dbReference type="Gene3D" id="3.40.50.720">
    <property type="entry name" value="NAD(P)-binding Rossmann-like Domain"/>
    <property type="match status" value="1"/>
</dbReference>
<dbReference type="InterPro" id="IPR036291">
    <property type="entry name" value="NAD(P)-bd_dom_sf"/>
</dbReference>
<comment type="caution">
    <text evidence="2">The sequence shown here is derived from an EMBL/GenBank/DDBJ whole genome shotgun (WGS) entry which is preliminary data.</text>
</comment>
<dbReference type="AlphaFoldDB" id="A0AAE0WWG0"/>
<dbReference type="GO" id="GO:0005737">
    <property type="term" value="C:cytoplasm"/>
    <property type="evidence" value="ECO:0007669"/>
    <property type="project" value="TreeGrafter"/>
</dbReference>
<dbReference type="Pfam" id="PF01370">
    <property type="entry name" value="Epimerase"/>
    <property type="match status" value="1"/>
</dbReference>
<evidence type="ECO:0000313" key="2">
    <source>
        <dbReference type="EMBL" id="KAK3679691.1"/>
    </source>
</evidence>
<dbReference type="InterPro" id="IPR051783">
    <property type="entry name" value="NAD(P)-dependent_oxidoreduct"/>
</dbReference>
<dbReference type="EMBL" id="JAUTXT010000001">
    <property type="protein sequence ID" value="KAK3679691.1"/>
    <property type="molecule type" value="Genomic_DNA"/>
</dbReference>
<dbReference type="PANTHER" id="PTHR48079:SF6">
    <property type="entry name" value="NAD(P)-BINDING DOMAIN-CONTAINING PROTEIN-RELATED"/>
    <property type="match status" value="1"/>
</dbReference>
<dbReference type="PANTHER" id="PTHR48079">
    <property type="entry name" value="PROTEIN YEEZ"/>
    <property type="match status" value="1"/>
</dbReference>
<proteinExistence type="predicted"/>
<organism evidence="2 3">
    <name type="scientific">Recurvomyces mirabilis</name>
    <dbReference type="NCBI Taxonomy" id="574656"/>
    <lineage>
        <taxon>Eukaryota</taxon>
        <taxon>Fungi</taxon>
        <taxon>Dikarya</taxon>
        <taxon>Ascomycota</taxon>
        <taxon>Pezizomycotina</taxon>
        <taxon>Dothideomycetes</taxon>
        <taxon>Dothideomycetidae</taxon>
        <taxon>Mycosphaerellales</taxon>
        <taxon>Teratosphaeriaceae</taxon>
        <taxon>Recurvomyces</taxon>
    </lineage>
</organism>
<sequence>MTSGKSVFIVGPGFIGWNVLELLLGEEYSVTGFVRRKEHGEQIKASGASVVMGDLNDKEIITQQTLQHDIVLHTATADHLPSVEAILEGVKQRAQDGKSTLFIHTSGTSVLDDDAKGMFKNDKIYHDDKREEIDSVPDSAPHREIDLAIVRAQKELGEKAKLAIMIPPCIYGFNPKHERLTIQIPTMTRFALKHGYAPQIGKGAAVESNIHVMDLARAYIVLLHHMERATASEALSNPYYFCESTGGDEPSWHEVATVIGEALHEAGKIKNKEPKTVSKEQYGDLFGEGNDAVIGLNSRSRAVRLRQLGWEPREKDWKASLVEDELPQILKEEVGGFAGYKGVAVK</sequence>
<gene>
    <name evidence="2" type="ORF">LTR78_000067</name>
</gene>
<reference evidence="2" key="1">
    <citation type="submission" date="2023-07" db="EMBL/GenBank/DDBJ databases">
        <title>Black Yeasts Isolated from many extreme environments.</title>
        <authorList>
            <person name="Coleine C."/>
            <person name="Stajich J.E."/>
            <person name="Selbmann L."/>
        </authorList>
    </citation>
    <scope>NUCLEOTIDE SEQUENCE</scope>
    <source>
        <strain evidence="2">CCFEE 5485</strain>
    </source>
</reference>
<dbReference type="GO" id="GO:0004029">
    <property type="term" value="F:aldehyde dehydrogenase (NAD+) activity"/>
    <property type="evidence" value="ECO:0007669"/>
    <property type="project" value="TreeGrafter"/>
</dbReference>
<evidence type="ECO:0000313" key="3">
    <source>
        <dbReference type="Proteomes" id="UP001274830"/>
    </source>
</evidence>